<dbReference type="Pfam" id="PF13776">
    <property type="entry name" value="DUF4172"/>
    <property type="match status" value="1"/>
</dbReference>
<keyword evidence="4" id="KW-0131">Cell cycle</keyword>
<reference evidence="4 5" key="1">
    <citation type="submission" date="2014-09" db="EMBL/GenBank/DDBJ databases">
        <title>Isolation and characterization of Aurantimonas altamirensis ON-56566 from clinical sample following a dog bite.</title>
        <authorList>
            <person name="Eshaghi A."/>
            <person name="Li A."/>
            <person name="Shahinas D."/>
            <person name="Bahn P."/>
            <person name="Kus J.V."/>
            <person name="Patel S.N."/>
        </authorList>
    </citation>
    <scope>NUCLEOTIDE SEQUENCE [LARGE SCALE GENOMIC DNA]</scope>
    <source>
        <strain evidence="4 5">ON-56566</strain>
    </source>
</reference>
<keyword evidence="2" id="KW-0067">ATP-binding</keyword>
<dbReference type="EMBL" id="JRFJ01000001">
    <property type="protein sequence ID" value="KHJ55428.1"/>
    <property type="molecule type" value="Genomic_DNA"/>
</dbReference>
<dbReference type="RefSeq" id="WP_039188301.1">
    <property type="nucleotide sequence ID" value="NZ_JRFJ01000001.1"/>
</dbReference>
<evidence type="ECO:0000313" key="5">
    <source>
        <dbReference type="Proteomes" id="UP000030826"/>
    </source>
</evidence>
<dbReference type="STRING" id="370622.LA66_01835"/>
<gene>
    <name evidence="4" type="ORF">LA66_01835</name>
</gene>
<dbReference type="InterPro" id="IPR036388">
    <property type="entry name" value="WH-like_DNA-bd_sf"/>
</dbReference>
<organism evidence="4 5">
    <name type="scientific">Aureimonas altamirensis</name>
    <dbReference type="NCBI Taxonomy" id="370622"/>
    <lineage>
        <taxon>Bacteria</taxon>
        <taxon>Pseudomonadati</taxon>
        <taxon>Pseudomonadota</taxon>
        <taxon>Alphaproteobacteria</taxon>
        <taxon>Hyphomicrobiales</taxon>
        <taxon>Aurantimonadaceae</taxon>
        <taxon>Aureimonas</taxon>
    </lineage>
</organism>
<name>A0A0B1Q3J3_9HYPH</name>
<dbReference type="InterPro" id="IPR025230">
    <property type="entry name" value="DUF4172"/>
</dbReference>
<dbReference type="Pfam" id="PF02661">
    <property type="entry name" value="Fic"/>
    <property type="match status" value="1"/>
</dbReference>
<dbReference type="OrthoDB" id="9813719at2"/>
<dbReference type="GO" id="GO:0005524">
    <property type="term" value="F:ATP binding"/>
    <property type="evidence" value="ECO:0007669"/>
    <property type="project" value="UniProtKB-KW"/>
</dbReference>
<sequence>MAWNWTFDDWPHFTFDGDAMLALERAFLVSTGEVAGTIRHMDAETREELRIEILIDEALTTSRIEGEVLDRASVQSSLCRQFGLAAHGQPGGLKERGIAEMTADVYRCFATALDDATLFRWHRMMLAGARHIEIIGGYRKHVQPMQIVSGTLEGPQIHFEAPPSARVPQEMAEFVRWFNDTGAAGSAAMPALTRAGLSHLYFESIHPFEDGNGRIGRALAEKSLAQSIGRPSLIALSQTIERNRKSYYDNLERYQRGLDVTGWLVYFGQTILDAQNATLARIGFILAKARFYASFDGLFNERQHKAIARMFREGPDGFKGGMSAEKYIAITQASRSTATRDLQDLVDKGAMRRTGERRYARYTLAVDSPSAR</sequence>
<evidence type="ECO:0000256" key="1">
    <source>
        <dbReference type="PIRSR" id="PIRSR640198-1"/>
    </source>
</evidence>
<dbReference type="Proteomes" id="UP000030826">
    <property type="component" value="Unassembled WGS sequence"/>
</dbReference>
<dbReference type="InterPro" id="IPR040198">
    <property type="entry name" value="Fido_containing"/>
</dbReference>
<dbReference type="SUPFAM" id="SSF140931">
    <property type="entry name" value="Fic-like"/>
    <property type="match status" value="1"/>
</dbReference>
<evidence type="ECO:0000256" key="2">
    <source>
        <dbReference type="PIRSR" id="PIRSR640198-2"/>
    </source>
</evidence>
<accession>A0A0B1Q3J3</accession>
<comment type="caution">
    <text evidence="4">The sequence shown here is derived from an EMBL/GenBank/DDBJ whole genome shotgun (WGS) entry which is preliminary data.</text>
</comment>
<feature type="binding site" evidence="2">
    <location>
        <begin position="247"/>
        <end position="248"/>
    </location>
    <ligand>
        <name>ATP</name>
        <dbReference type="ChEBI" id="CHEBI:30616"/>
    </ligand>
</feature>
<dbReference type="InterPro" id="IPR036597">
    <property type="entry name" value="Fido-like_dom_sf"/>
</dbReference>
<proteinExistence type="predicted"/>
<dbReference type="Gene3D" id="1.10.3290.10">
    <property type="entry name" value="Fido-like domain"/>
    <property type="match status" value="1"/>
</dbReference>
<dbReference type="PANTHER" id="PTHR13504:SF33">
    <property type="entry name" value="FIC FAMILY PROTEIN"/>
    <property type="match status" value="1"/>
</dbReference>
<evidence type="ECO:0000259" key="3">
    <source>
        <dbReference type="PROSITE" id="PS51459"/>
    </source>
</evidence>
<dbReference type="GO" id="GO:0051301">
    <property type="term" value="P:cell division"/>
    <property type="evidence" value="ECO:0007669"/>
    <property type="project" value="UniProtKB-KW"/>
</dbReference>
<dbReference type="PROSITE" id="PS51459">
    <property type="entry name" value="FIDO"/>
    <property type="match status" value="1"/>
</dbReference>
<feature type="domain" description="Fido" evidence="3">
    <location>
        <begin position="113"/>
        <end position="269"/>
    </location>
</feature>
<keyword evidence="4" id="KW-0132">Cell division</keyword>
<dbReference type="Gene3D" id="1.10.10.10">
    <property type="entry name" value="Winged helix-like DNA-binding domain superfamily/Winged helix DNA-binding domain"/>
    <property type="match status" value="1"/>
</dbReference>
<feature type="active site" evidence="1">
    <location>
        <position position="206"/>
    </location>
</feature>
<dbReference type="PANTHER" id="PTHR13504">
    <property type="entry name" value="FIDO DOMAIN-CONTAINING PROTEIN DDB_G0283145"/>
    <property type="match status" value="1"/>
</dbReference>
<protein>
    <submittedName>
        <fullName evidence="4">Cell division protein Fic</fullName>
    </submittedName>
</protein>
<dbReference type="AlphaFoldDB" id="A0A0B1Q3J3"/>
<keyword evidence="2" id="KW-0547">Nucleotide-binding</keyword>
<dbReference type="InterPro" id="IPR003812">
    <property type="entry name" value="Fido"/>
</dbReference>
<evidence type="ECO:0000313" key="4">
    <source>
        <dbReference type="EMBL" id="KHJ55428.1"/>
    </source>
</evidence>
<feature type="binding site" evidence="2">
    <location>
        <begin position="210"/>
        <end position="217"/>
    </location>
    <ligand>
        <name>ATP</name>
        <dbReference type="ChEBI" id="CHEBI:30616"/>
    </ligand>
</feature>